<reference evidence="4" key="1">
    <citation type="journal article" date="2019" name="Int. J. Syst. Evol. Microbiol.">
        <title>The Global Catalogue of Microorganisms (GCM) 10K type strain sequencing project: providing services to taxonomists for standard genome sequencing and annotation.</title>
        <authorList>
            <consortium name="The Broad Institute Genomics Platform"/>
            <consortium name="The Broad Institute Genome Sequencing Center for Infectious Disease"/>
            <person name="Wu L."/>
            <person name="Ma J."/>
        </authorList>
    </citation>
    <scope>NUCLEOTIDE SEQUENCE [LARGE SCALE GENOMIC DNA]</scope>
    <source>
        <strain evidence="4">JCM 17316</strain>
    </source>
</reference>
<evidence type="ECO:0008006" key="5">
    <source>
        <dbReference type="Google" id="ProtNLM"/>
    </source>
</evidence>
<evidence type="ECO:0000313" key="4">
    <source>
        <dbReference type="Proteomes" id="UP001500266"/>
    </source>
</evidence>
<proteinExistence type="predicted"/>
<keyword evidence="2" id="KW-1133">Transmembrane helix</keyword>
<evidence type="ECO:0000256" key="1">
    <source>
        <dbReference type="SAM" id="MobiDB-lite"/>
    </source>
</evidence>
<dbReference type="InterPro" id="IPR046095">
    <property type="entry name" value="DUF6113"/>
</dbReference>
<feature type="region of interest" description="Disordered" evidence="1">
    <location>
        <begin position="1"/>
        <end position="58"/>
    </location>
</feature>
<feature type="transmembrane region" description="Helical" evidence="2">
    <location>
        <begin position="63"/>
        <end position="83"/>
    </location>
</feature>
<feature type="transmembrane region" description="Helical" evidence="2">
    <location>
        <begin position="152"/>
        <end position="171"/>
    </location>
</feature>
<dbReference type="RefSeq" id="WP_345018467.1">
    <property type="nucleotide sequence ID" value="NZ_BAABDO010000012.1"/>
</dbReference>
<dbReference type="Proteomes" id="UP001500266">
    <property type="component" value="Unassembled WGS sequence"/>
</dbReference>
<feature type="compositionally biased region" description="Basic and acidic residues" evidence="1">
    <location>
        <begin position="205"/>
        <end position="218"/>
    </location>
</feature>
<feature type="compositionally biased region" description="Low complexity" evidence="1">
    <location>
        <begin position="43"/>
        <end position="58"/>
    </location>
</feature>
<feature type="compositionally biased region" description="Basic and acidic residues" evidence="1">
    <location>
        <begin position="1"/>
        <end position="10"/>
    </location>
</feature>
<protein>
    <recommendedName>
        <fullName evidence="5">Integral membrane protein</fullName>
    </recommendedName>
</protein>
<keyword evidence="2" id="KW-0472">Membrane</keyword>
<feature type="region of interest" description="Disordered" evidence="1">
    <location>
        <begin position="181"/>
        <end position="218"/>
    </location>
</feature>
<feature type="transmembrane region" description="Helical" evidence="2">
    <location>
        <begin position="89"/>
        <end position="109"/>
    </location>
</feature>
<dbReference type="EMBL" id="BAABDO010000012">
    <property type="protein sequence ID" value="GAA4133055.1"/>
    <property type="molecule type" value="Genomic_DNA"/>
</dbReference>
<evidence type="ECO:0000313" key="3">
    <source>
        <dbReference type="EMBL" id="GAA4133055.1"/>
    </source>
</evidence>
<keyword evidence="4" id="KW-1185">Reference proteome</keyword>
<gene>
    <name evidence="3" type="ORF">GCM10022416_13460</name>
</gene>
<comment type="caution">
    <text evidence="3">The sequence shown here is derived from an EMBL/GenBank/DDBJ whole genome shotgun (WGS) entry which is preliminary data.</text>
</comment>
<evidence type="ECO:0000256" key="2">
    <source>
        <dbReference type="SAM" id="Phobius"/>
    </source>
</evidence>
<feature type="transmembrane region" description="Helical" evidence="2">
    <location>
        <begin position="121"/>
        <end position="140"/>
    </location>
</feature>
<feature type="compositionally biased region" description="Low complexity" evidence="1">
    <location>
        <begin position="22"/>
        <end position="31"/>
    </location>
</feature>
<accession>A0ABP7YAF6</accession>
<organism evidence="3 4">
    <name type="scientific">Actinomadura keratinilytica</name>
    <dbReference type="NCBI Taxonomy" id="547461"/>
    <lineage>
        <taxon>Bacteria</taxon>
        <taxon>Bacillati</taxon>
        <taxon>Actinomycetota</taxon>
        <taxon>Actinomycetes</taxon>
        <taxon>Streptosporangiales</taxon>
        <taxon>Thermomonosporaceae</taxon>
        <taxon>Actinomadura</taxon>
    </lineage>
</organism>
<sequence>MDRDDDRRPSEAGAPPVRHADAGPTAPADGPSGEPQSMPPAAPRTEPSAEAPAESSAESSAEAVAAGAAYAALGVLGLLFGVLGSFAHGWLVGAVPVAAIVLTAVNFAAVRLAAWAMRSPLGGMVFAVPWGLVVLLMSIKRSEGDLVVPGTAAGYVFILGGVIGAVIAAALQPTRRPPGEWLVRGPLSAPQADVKRDTGPGPDAAPREMDRGHAREHR</sequence>
<name>A0ABP7YAF6_9ACTN</name>
<dbReference type="Pfam" id="PF19608">
    <property type="entry name" value="DUF6113"/>
    <property type="match status" value="1"/>
</dbReference>
<keyword evidence="2" id="KW-0812">Transmembrane</keyword>